<keyword evidence="1" id="KW-0732">Signal</keyword>
<protein>
    <submittedName>
        <fullName evidence="2">Uncharacterized protein</fullName>
    </submittedName>
</protein>
<dbReference type="Proteomes" id="UP000053105">
    <property type="component" value="Unassembled WGS sequence"/>
</dbReference>
<dbReference type="STRING" id="166423.A0A0N0BDA6"/>
<feature type="signal peptide" evidence="1">
    <location>
        <begin position="1"/>
        <end position="24"/>
    </location>
</feature>
<feature type="chain" id="PRO_5005844772" evidence="1">
    <location>
        <begin position="25"/>
        <end position="73"/>
    </location>
</feature>
<reference evidence="2 3" key="1">
    <citation type="submission" date="2015-07" db="EMBL/GenBank/DDBJ databases">
        <title>The genome of Melipona quadrifasciata.</title>
        <authorList>
            <person name="Pan H."/>
            <person name="Kapheim K."/>
        </authorList>
    </citation>
    <scope>NUCLEOTIDE SEQUENCE [LARGE SCALE GENOMIC DNA]</scope>
    <source>
        <strain evidence="2">0111107301</strain>
        <tissue evidence="2">Whole body</tissue>
    </source>
</reference>
<gene>
    <name evidence="2" type="ORF">WN51_04901</name>
</gene>
<keyword evidence="3" id="KW-1185">Reference proteome</keyword>
<name>A0A0N0BDA6_9HYME</name>
<dbReference type="AlphaFoldDB" id="A0A0N0BDA6"/>
<accession>A0A0N0BDA6</accession>
<proteinExistence type="predicted"/>
<sequence>QGIKSFRDVRCFLLLLAAVTGASALKCSRLIDGTTMPRSNADGKYHLFVTLFNRTEMVFSYMPKTKYTGEYFK</sequence>
<evidence type="ECO:0000313" key="2">
    <source>
        <dbReference type="EMBL" id="KOX70161.1"/>
    </source>
</evidence>
<dbReference type="EMBL" id="KQ435876">
    <property type="protein sequence ID" value="KOX70161.1"/>
    <property type="molecule type" value="Genomic_DNA"/>
</dbReference>
<evidence type="ECO:0000313" key="3">
    <source>
        <dbReference type="Proteomes" id="UP000053105"/>
    </source>
</evidence>
<evidence type="ECO:0000256" key="1">
    <source>
        <dbReference type="SAM" id="SignalP"/>
    </source>
</evidence>
<feature type="non-terminal residue" evidence="2">
    <location>
        <position position="1"/>
    </location>
</feature>
<organism evidence="2 3">
    <name type="scientific">Melipona quadrifasciata</name>
    <dbReference type="NCBI Taxonomy" id="166423"/>
    <lineage>
        <taxon>Eukaryota</taxon>
        <taxon>Metazoa</taxon>
        <taxon>Ecdysozoa</taxon>
        <taxon>Arthropoda</taxon>
        <taxon>Hexapoda</taxon>
        <taxon>Insecta</taxon>
        <taxon>Pterygota</taxon>
        <taxon>Neoptera</taxon>
        <taxon>Endopterygota</taxon>
        <taxon>Hymenoptera</taxon>
        <taxon>Apocrita</taxon>
        <taxon>Aculeata</taxon>
        <taxon>Apoidea</taxon>
        <taxon>Anthophila</taxon>
        <taxon>Apidae</taxon>
        <taxon>Melipona</taxon>
    </lineage>
</organism>